<dbReference type="GO" id="GO:0008270">
    <property type="term" value="F:zinc ion binding"/>
    <property type="evidence" value="ECO:0007669"/>
    <property type="project" value="UniProtKB-KW"/>
</dbReference>
<dbReference type="Gene3D" id="3.30.40.10">
    <property type="entry name" value="Zinc/RING finger domain, C3HC4 (zinc finger)"/>
    <property type="match status" value="1"/>
</dbReference>
<dbReference type="SMART" id="SM00184">
    <property type="entry name" value="RING"/>
    <property type="match status" value="1"/>
</dbReference>
<protein>
    <submittedName>
        <fullName evidence="6">Ubiquitin-protein ligase E3</fullName>
    </submittedName>
</protein>
<feature type="domain" description="RING-type" evidence="5">
    <location>
        <begin position="185"/>
        <end position="231"/>
    </location>
</feature>
<organism evidence="6 7">
    <name type="scientific">Schizosaccharomyces cryophilus (strain OY26 / ATCC MYA-4695 / CBS 11777 / NBRC 106824 / NRRL Y48691)</name>
    <name type="common">Fission yeast</name>
    <dbReference type="NCBI Taxonomy" id="653667"/>
    <lineage>
        <taxon>Eukaryota</taxon>
        <taxon>Fungi</taxon>
        <taxon>Dikarya</taxon>
        <taxon>Ascomycota</taxon>
        <taxon>Taphrinomycotina</taxon>
        <taxon>Schizosaccharomycetes</taxon>
        <taxon>Schizosaccharomycetales</taxon>
        <taxon>Schizosaccharomycetaceae</taxon>
        <taxon>Schizosaccharomyces</taxon>
    </lineage>
</organism>
<dbReference type="OrthoDB" id="6270329at2759"/>
<dbReference type="AlphaFoldDB" id="S9VZ11"/>
<dbReference type="OMA" id="ECAFCIL"/>
<reference evidence="6 7" key="1">
    <citation type="journal article" date="2011" name="Science">
        <title>Comparative functional genomics of the fission yeasts.</title>
        <authorList>
            <person name="Rhind N."/>
            <person name="Chen Z."/>
            <person name="Yassour M."/>
            <person name="Thompson D.A."/>
            <person name="Haas B.J."/>
            <person name="Habib N."/>
            <person name="Wapinski I."/>
            <person name="Roy S."/>
            <person name="Lin M.F."/>
            <person name="Heiman D.I."/>
            <person name="Young S.K."/>
            <person name="Furuya K."/>
            <person name="Guo Y."/>
            <person name="Pidoux A."/>
            <person name="Chen H.M."/>
            <person name="Robbertse B."/>
            <person name="Goldberg J.M."/>
            <person name="Aoki K."/>
            <person name="Bayne E.H."/>
            <person name="Berlin A.M."/>
            <person name="Desjardins C.A."/>
            <person name="Dobbs E."/>
            <person name="Dukaj L."/>
            <person name="Fan L."/>
            <person name="FitzGerald M.G."/>
            <person name="French C."/>
            <person name="Gujja S."/>
            <person name="Hansen K."/>
            <person name="Keifenheim D."/>
            <person name="Levin J.Z."/>
            <person name="Mosher R.A."/>
            <person name="Mueller C.A."/>
            <person name="Pfiffner J."/>
            <person name="Priest M."/>
            <person name="Russ C."/>
            <person name="Smialowska A."/>
            <person name="Swoboda P."/>
            <person name="Sykes S.M."/>
            <person name="Vaughn M."/>
            <person name="Vengrova S."/>
            <person name="Yoder R."/>
            <person name="Zeng Q."/>
            <person name="Allshire R."/>
            <person name="Baulcombe D."/>
            <person name="Birren B.W."/>
            <person name="Brown W."/>
            <person name="Ekwall K."/>
            <person name="Kellis M."/>
            <person name="Leatherwood J."/>
            <person name="Levin H."/>
            <person name="Margalit H."/>
            <person name="Martienssen R."/>
            <person name="Nieduszynski C.A."/>
            <person name="Spatafora J.W."/>
            <person name="Friedman N."/>
            <person name="Dalgaard J.Z."/>
            <person name="Baumann P."/>
            <person name="Niki H."/>
            <person name="Regev A."/>
            <person name="Nusbaum C."/>
        </authorList>
    </citation>
    <scope>NUCLEOTIDE SEQUENCE [LARGE SCALE GENOMIC DNA]</scope>
    <source>
        <strain evidence="7">OY26 / ATCC MYA-4695 / CBS 11777 / NBRC 106824 / NRRL Y48691</strain>
    </source>
</reference>
<name>S9VZ11_SCHCR</name>
<keyword evidence="6" id="KW-0436">Ligase</keyword>
<dbReference type="InterPro" id="IPR027370">
    <property type="entry name" value="Znf-RING_euk"/>
</dbReference>
<dbReference type="Pfam" id="PF13445">
    <property type="entry name" value="zf-RING_UBOX"/>
    <property type="match status" value="1"/>
</dbReference>
<evidence type="ECO:0000256" key="4">
    <source>
        <dbReference type="PROSITE-ProRule" id="PRU00175"/>
    </source>
</evidence>
<evidence type="ECO:0000256" key="3">
    <source>
        <dbReference type="ARBA" id="ARBA00022833"/>
    </source>
</evidence>
<sequence>MTSTRWETVVSADTQIQTIQALVEEYDKLVIATRPVWKEQLRYVISLGLFLKNRKGNAWLYLLMLWKVISASLSQSTNSLIRKIERAGNGLFTLIAVLKALLAFNGQNTYTNMFQSSLSTENILPDLDTHQEGSTGANDQTIIMRQIVMGLIDGLFETRLPATLWSKYKELRNTTKKISCQPNECAFCILRDETNSVLTNPYSANCGHTFCYACVMSRKELIVDLKCPICHAKIHRCTPSTHYG</sequence>
<accession>S9VZ11</accession>
<dbReference type="InterPro" id="IPR013083">
    <property type="entry name" value="Znf_RING/FYVE/PHD"/>
</dbReference>
<evidence type="ECO:0000259" key="5">
    <source>
        <dbReference type="PROSITE" id="PS50089"/>
    </source>
</evidence>
<dbReference type="GO" id="GO:0016874">
    <property type="term" value="F:ligase activity"/>
    <property type="evidence" value="ECO:0007669"/>
    <property type="project" value="UniProtKB-KW"/>
</dbReference>
<keyword evidence="2 4" id="KW-0863">Zinc-finger</keyword>
<dbReference type="Proteomes" id="UP000015464">
    <property type="component" value="Unassembled WGS sequence"/>
</dbReference>
<gene>
    <name evidence="6" type="ORF">SPOG_02620</name>
</gene>
<keyword evidence="7" id="KW-1185">Reference proteome</keyword>
<evidence type="ECO:0000256" key="1">
    <source>
        <dbReference type="ARBA" id="ARBA00022723"/>
    </source>
</evidence>
<dbReference type="EMBL" id="KE546991">
    <property type="protein sequence ID" value="EPY51449.1"/>
    <property type="molecule type" value="Genomic_DNA"/>
</dbReference>
<dbReference type="SUPFAM" id="SSF57850">
    <property type="entry name" value="RING/U-box"/>
    <property type="match status" value="1"/>
</dbReference>
<keyword evidence="1" id="KW-0479">Metal-binding</keyword>
<dbReference type="GeneID" id="25036943"/>
<dbReference type="HOGENOM" id="CLU_1138563_0_0_1"/>
<dbReference type="InterPro" id="IPR001841">
    <property type="entry name" value="Znf_RING"/>
</dbReference>
<dbReference type="RefSeq" id="XP_013024016.1">
    <property type="nucleotide sequence ID" value="XM_013168562.1"/>
</dbReference>
<evidence type="ECO:0000256" key="2">
    <source>
        <dbReference type="ARBA" id="ARBA00022771"/>
    </source>
</evidence>
<dbReference type="PROSITE" id="PS00518">
    <property type="entry name" value="ZF_RING_1"/>
    <property type="match status" value="1"/>
</dbReference>
<evidence type="ECO:0000313" key="7">
    <source>
        <dbReference type="Proteomes" id="UP000015464"/>
    </source>
</evidence>
<evidence type="ECO:0000313" key="6">
    <source>
        <dbReference type="EMBL" id="EPY51449.1"/>
    </source>
</evidence>
<dbReference type="InterPro" id="IPR017907">
    <property type="entry name" value="Znf_RING_CS"/>
</dbReference>
<proteinExistence type="predicted"/>
<dbReference type="PROSITE" id="PS50089">
    <property type="entry name" value="ZF_RING_2"/>
    <property type="match status" value="1"/>
</dbReference>
<keyword evidence="3" id="KW-0862">Zinc</keyword>